<evidence type="ECO:0000256" key="1">
    <source>
        <dbReference type="SAM" id="MobiDB-lite"/>
    </source>
</evidence>
<accession>A0A7W3N370</accession>
<protein>
    <submittedName>
        <fullName evidence="2">Uncharacterized protein</fullName>
    </submittedName>
</protein>
<keyword evidence="3" id="KW-1185">Reference proteome</keyword>
<feature type="region of interest" description="Disordered" evidence="1">
    <location>
        <begin position="112"/>
        <end position="132"/>
    </location>
</feature>
<dbReference type="EMBL" id="JACJII010000001">
    <property type="protein sequence ID" value="MBA9006728.1"/>
    <property type="molecule type" value="Genomic_DNA"/>
</dbReference>
<evidence type="ECO:0000313" key="2">
    <source>
        <dbReference type="EMBL" id="MBA9006728.1"/>
    </source>
</evidence>
<sequence>MTYDLVVLTRRAPDVRAIVDSMVEAGETLRVRGAGDGALIQLCDEEGRPLLSIEAAQRVDVEGEVERLLGAEAAAGLSVPYWWVEARATGSEPAGAALAHRFAEAMVERLGGRVWPPGPPPQAAGPGAEDGR</sequence>
<gene>
    <name evidence="2" type="ORF">HNR21_005610</name>
</gene>
<name>A0A7W3N370_9ACTN</name>
<reference evidence="2 3" key="1">
    <citation type="submission" date="2020-08" db="EMBL/GenBank/DDBJ databases">
        <title>Sequencing the genomes of 1000 actinobacteria strains.</title>
        <authorList>
            <person name="Klenk H.-P."/>
        </authorList>
    </citation>
    <scope>NUCLEOTIDE SEQUENCE [LARGE SCALE GENOMIC DNA]</scope>
    <source>
        <strain evidence="2 3">DSM 45823</strain>
    </source>
</reference>
<dbReference type="RefSeq" id="WP_119729611.1">
    <property type="nucleotide sequence ID" value="NZ_JACJII010000001.1"/>
</dbReference>
<dbReference type="Proteomes" id="UP000539313">
    <property type="component" value="Unassembled WGS sequence"/>
</dbReference>
<evidence type="ECO:0000313" key="3">
    <source>
        <dbReference type="Proteomes" id="UP000539313"/>
    </source>
</evidence>
<dbReference type="AlphaFoldDB" id="A0A7W3N370"/>
<comment type="caution">
    <text evidence="2">The sequence shown here is derived from an EMBL/GenBank/DDBJ whole genome shotgun (WGS) entry which is preliminary data.</text>
</comment>
<organism evidence="2 3">
    <name type="scientific">Thermomonospora cellulosilytica</name>
    <dbReference type="NCBI Taxonomy" id="1411118"/>
    <lineage>
        <taxon>Bacteria</taxon>
        <taxon>Bacillati</taxon>
        <taxon>Actinomycetota</taxon>
        <taxon>Actinomycetes</taxon>
        <taxon>Streptosporangiales</taxon>
        <taxon>Thermomonosporaceae</taxon>
        <taxon>Thermomonospora</taxon>
    </lineage>
</organism>
<proteinExistence type="predicted"/>